<feature type="region of interest" description="Disordered" evidence="1">
    <location>
        <begin position="286"/>
        <end position="325"/>
    </location>
</feature>
<evidence type="ECO:0000313" key="3">
    <source>
        <dbReference type="EMBL" id="CAD9273279.1"/>
    </source>
</evidence>
<name>A0A7S1Y2U3_9STRA</name>
<dbReference type="EMBL" id="HBGK01004161">
    <property type="protein sequence ID" value="CAD9273279.1"/>
    <property type="molecule type" value="Transcribed_RNA"/>
</dbReference>
<accession>A0A7S1Y2U3</accession>
<dbReference type="AlphaFoldDB" id="A0A7S1Y2U3"/>
<organism evidence="3">
    <name type="scientific">Grammatophora oceanica</name>
    <dbReference type="NCBI Taxonomy" id="210454"/>
    <lineage>
        <taxon>Eukaryota</taxon>
        <taxon>Sar</taxon>
        <taxon>Stramenopiles</taxon>
        <taxon>Ochrophyta</taxon>
        <taxon>Bacillariophyta</taxon>
        <taxon>Fragilariophyceae</taxon>
        <taxon>Fragilariophycidae</taxon>
        <taxon>Rhabdonematales</taxon>
        <taxon>Grammatophoraceae</taxon>
        <taxon>Grammatophora</taxon>
    </lineage>
</organism>
<feature type="signal peptide" evidence="2">
    <location>
        <begin position="1"/>
        <end position="17"/>
    </location>
</feature>
<dbReference type="SUPFAM" id="SSF48452">
    <property type="entry name" value="TPR-like"/>
    <property type="match status" value="1"/>
</dbReference>
<proteinExistence type="predicted"/>
<keyword evidence="2" id="KW-0732">Signal</keyword>
<reference evidence="3" key="1">
    <citation type="submission" date="2021-01" db="EMBL/GenBank/DDBJ databases">
        <authorList>
            <person name="Corre E."/>
            <person name="Pelletier E."/>
            <person name="Niang G."/>
            <person name="Scheremetjew M."/>
            <person name="Finn R."/>
            <person name="Kale V."/>
            <person name="Holt S."/>
            <person name="Cochrane G."/>
            <person name="Meng A."/>
            <person name="Brown T."/>
            <person name="Cohen L."/>
        </authorList>
    </citation>
    <scope>NUCLEOTIDE SEQUENCE</scope>
    <source>
        <strain evidence="3">CCMP 410</strain>
    </source>
</reference>
<sequence length="325" mass="36709">MFHRISLIFLLLSSADGFIINKTTRNSQVFLHESASPRDDGFSSGRGDNDSVEAARQRFEAMMVGVGDTASVPSTVNAEVTAGSKSSSVAERPVLDVSAFPSLTSIARERRVAEIHFLSSLNDADEGAANLWNLWGSERGPTAAKLLKEADECTERHQWDRAEALLRQLVDTHGMFWVEPVSQLALLLYKRSQLEDAAYKGSLLEDDDYKRGQLEEAKDLCLKVLEVKPWHFRALSGIVWIYESLNEVSEARYWAARRLPPLQPTGPNRRRQQWVLQATKEARSMLTKLEEHTRDSYGPSEHPGDRPPQPPRRSHLLDDEEDSWQ</sequence>
<evidence type="ECO:0000256" key="1">
    <source>
        <dbReference type="SAM" id="MobiDB-lite"/>
    </source>
</evidence>
<feature type="compositionally biased region" description="Basic and acidic residues" evidence="1">
    <location>
        <begin position="286"/>
        <end position="295"/>
    </location>
</feature>
<protein>
    <submittedName>
        <fullName evidence="3">Uncharacterized protein</fullName>
    </submittedName>
</protein>
<feature type="chain" id="PRO_5031169140" evidence="2">
    <location>
        <begin position="18"/>
        <end position="325"/>
    </location>
</feature>
<evidence type="ECO:0000256" key="2">
    <source>
        <dbReference type="SAM" id="SignalP"/>
    </source>
</evidence>
<dbReference type="Gene3D" id="1.25.40.10">
    <property type="entry name" value="Tetratricopeptide repeat domain"/>
    <property type="match status" value="1"/>
</dbReference>
<gene>
    <name evidence="3" type="ORF">GOCE00092_LOCUS2186</name>
</gene>
<dbReference type="InterPro" id="IPR011990">
    <property type="entry name" value="TPR-like_helical_dom_sf"/>
</dbReference>